<gene>
    <name evidence="1" type="ORF">BN13_40021</name>
</gene>
<proteinExistence type="predicted"/>
<dbReference type="EMBL" id="CAJC01000150">
    <property type="protein sequence ID" value="CCI53469.1"/>
    <property type="molecule type" value="Genomic_DNA"/>
</dbReference>
<comment type="caution">
    <text evidence="1">The sequence shown here is derived from an EMBL/GenBank/DDBJ whole genome shotgun (WGS) entry which is preliminary data.</text>
</comment>
<dbReference type="STRING" id="1193518.BN13_40021"/>
<dbReference type="RefSeq" id="WP_157038373.1">
    <property type="nucleotide sequence ID" value="NZ_HF571038.1"/>
</dbReference>
<evidence type="ECO:0000313" key="2">
    <source>
        <dbReference type="Proteomes" id="UP000035720"/>
    </source>
</evidence>
<dbReference type="Proteomes" id="UP000035720">
    <property type="component" value="Unassembled WGS sequence"/>
</dbReference>
<evidence type="ECO:0000313" key="1">
    <source>
        <dbReference type="EMBL" id="CCI53469.1"/>
    </source>
</evidence>
<accession>A0A077MA49</accession>
<organism evidence="1 2">
    <name type="scientific">Nostocoides jenkinsii Ben 74</name>
    <dbReference type="NCBI Taxonomy" id="1193518"/>
    <lineage>
        <taxon>Bacteria</taxon>
        <taxon>Bacillati</taxon>
        <taxon>Actinomycetota</taxon>
        <taxon>Actinomycetes</taxon>
        <taxon>Micrococcales</taxon>
        <taxon>Intrasporangiaceae</taxon>
        <taxon>Nostocoides</taxon>
    </lineage>
</organism>
<name>A0A077MA49_9MICO</name>
<dbReference type="AlphaFoldDB" id="A0A077MA49"/>
<sequence length="162" mass="16721">MTGHDLPSVVALGGALQSLAGRFDAARVPQLMHSEPACPAALRPDATALVDAVGSLRPVLDAGGRALTSWTYAVARLDREQAAIEADAAQYGFVIEHGRIAPGSGPRQVVSAPAEAGRQAALAALRRRLLLVAEERARVDAAVRAELTELTAAATGVADGLR</sequence>
<protein>
    <submittedName>
        <fullName evidence="1">Uncharacterized protein</fullName>
    </submittedName>
</protein>
<reference evidence="1 2" key="1">
    <citation type="journal article" date="2013" name="ISME J.">
        <title>A metabolic model for members of the genus Tetrasphaera involved in enhanced biological phosphorus removal.</title>
        <authorList>
            <person name="Kristiansen R."/>
            <person name="Nguyen H.T.T."/>
            <person name="Saunders A.M."/>
            <person name="Nielsen J.L."/>
            <person name="Wimmer R."/>
            <person name="Le V.Q."/>
            <person name="McIlroy S.J."/>
            <person name="Petrovski S."/>
            <person name="Seviour R.J."/>
            <person name="Calteau A."/>
            <person name="Nielsen K.L."/>
            <person name="Nielsen P.H."/>
        </authorList>
    </citation>
    <scope>NUCLEOTIDE SEQUENCE [LARGE SCALE GENOMIC DNA]</scope>
    <source>
        <strain evidence="1 2">Ben 74</strain>
    </source>
</reference>
<keyword evidence="2" id="KW-1185">Reference proteome</keyword>